<keyword evidence="3" id="KW-0547">Nucleotide-binding</keyword>
<dbReference type="InterPro" id="IPR013525">
    <property type="entry name" value="ABC2_TM"/>
</dbReference>
<evidence type="ECO:0000256" key="5">
    <source>
        <dbReference type="ARBA" id="ARBA00022989"/>
    </source>
</evidence>
<feature type="transmembrane region" description="Helical" evidence="7">
    <location>
        <begin position="1677"/>
        <end position="1700"/>
    </location>
</feature>
<dbReference type="InterPro" id="IPR003439">
    <property type="entry name" value="ABC_transporter-like_ATP-bd"/>
</dbReference>
<feature type="domain" description="ABC transporter" evidence="8">
    <location>
        <begin position="952"/>
        <end position="1182"/>
    </location>
</feature>
<evidence type="ECO:0000256" key="2">
    <source>
        <dbReference type="ARBA" id="ARBA00022692"/>
    </source>
</evidence>
<dbReference type="Pfam" id="PF00005">
    <property type="entry name" value="ABC_tran"/>
    <property type="match status" value="2"/>
</dbReference>
<feature type="transmembrane region" description="Helical" evidence="7">
    <location>
        <begin position="740"/>
        <end position="762"/>
    </location>
</feature>
<dbReference type="PROSITE" id="PS50893">
    <property type="entry name" value="ABC_TRANSPORTER_2"/>
    <property type="match status" value="2"/>
</dbReference>
<dbReference type="Pfam" id="PF12698">
    <property type="entry name" value="ABC2_membrane_3"/>
    <property type="match status" value="2"/>
</dbReference>
<keyword evidence="4" id="KW-0067">ATP-binding</keyword>
<feature type="transmembrane region" description="Helical" evidence="7">
    <location>
        <begin position="774"/>
        <end position="797"/>
    </location>
</feature>
<dbReference type="PANTHER" id="PTHR19229">
    <property type="entry name" value="ATP-BINDING CASSETTE TRANSPORTER SUBFAMILY A ABCA"/>
    <property type="match status" value="1"/>
</dbReference>
<keyword evidence="10" id="KW-1185">Reference proteome</keyword>
<dbReference type="CDD" id="cd03263">
    <property type="entry name" value="ABC_subfamily_A"/>
    <property type="match status" value="2"/>
</dbReference>
<dbReference type="Gene3D" id="3.40.50.300">
    <property type="entry name" value="P-loop containing nucleotide triphosphate hydrolases"/>
    <property type="match status" value="2"/>
</dbReference>
<proteinExistence type="predicted"/>
<dbReference type="PANTHER" id="PTHR19229:SF260">
    <property type="entry name" value="ABC TRANSPORTER DOMAIN-CONTAINING PROTEIN"/>
    <property type="match status" value="1"/>
</dbReference>
<dbReference type="EMBL" id="JAVFWL010000001">
    <property type="protein sequence ID" value="KAK6729078.1"/>
    <property type="molecule type" value="Genomic_DNA"/>
</dbReference>
<reference evidence="9 10" key="1">
    <citation type="submission" date="2023-08" db="EMBL/GenBank/DDBJ databases">
        <title>A Necator americanus chromosomal reference genome.</title>
        <authorList>
            <person name="Ilik V."/>
            <person name="Petrzelkova K.J."/>
            <person name="Pardy F."/>
            <person name="Fuh T."/>
            <person name="Niatou-Singa F.S."/>
            <person name="Gouil Q."/>
            <person name="Baker L."/>
            <person name="Ritchie M.E."/>
            <person name="Jex A.R."/>
            <person name="Gazzola D."/>
            <person name="Li H."/>
            <person name="Toshio Fujiwara R."/>
            <person name="Zhan B."/>
            <person name="Aroian R.V."/>
            <person name="Pafco B."/>
            <person name="Schwarz E.M."/>
        </authorList>
    </citation>
    <scope>NUCLEOTIDE SEQUENCE [LARGE SCALE GENOMIC DNA]</scope>
    <source>
        <strain evidence="9 10">Aroian</strain>
        <tissue evidence="9">Whole animal</tissue>
    </source>
</reference>
<dbReference type="InterPro" id="IPR026082">
    <property type="entry name" value="ABCA"/>
</dbReference>
<evidence type="ECO:0000256" key="4">
    <source>
        <dbReference type="ARBA" id="ARBA00022840"/>
    </source>
</evidence>
<dbReference type="InterPro" id="IPR027417">
    <property type="entry name" value="P-loop_NTPase"/>
</dbReference>
<dbReference type="SUPFAM" id="SSF52540">
    <property type="entry name" value="P-loop containing nucleoside triphosphate hydrolases"/>
    <property type="match status" value="2"/>
</dbReference>
<protein>
    <recommendedName>
        <fullName evidence="8">ABC transporter domain-containing protein</fullName>
    </recommendedName>
</protein>
<dbReference type="Proteomes" id="UP001303046">
    <property type="component" value="Unassembled WGS sequence"/>
</dbReference>
<feature type="transmembrane region" description="Helical" evidence="7">
    <location>
        <begin position="696"/>
        <end position="719"/>
    </location>
</feature>
<sequence length="2299" mass="257803">MKKLLGVLTSVTGLNAINVCTKLVYFARIYSLHNLLLMLPKCCVGHGATSGVAFVCSSVSWADRSLVSKQTCEFYSDDLLSHDWILEADAPSSLEGGVGEEKTKGHYDSKGFPSAGLLPFLHSFLCSFSNTCHLSPTTGDEKQFIHNETDPNESLLVDLLYYSSLQLEWIGKNPAEFSRLLNSFTRLISIIAKMNSTHMELPKTRELFEPSFNLPDNLEQLGIFRNVSDVLMESRLTPVFFVEAYSYARELGSLDHLDLLSTVFDPIPILCNETIFNESFVLPPNASLSAEDRSSLCDVSPLAFLSMFRMDHLQNLVTGSSSPSNNHTEETGSIADLLRLFLTSAQLLVQQPLYEGFLKWSDSLPMSFSNISSMIFCGANPFETSTEGLGPLSPKVETPFDELRKELVEFIEKIVPGQQEHDKRFCHGVWVRDDMNCSSLESAVMQRLRPILTGYILVAPQSPVVEEMIDILNNPLRLLDFLRKKLYEYPELSDNLQSAFYESDLRAASMNILEFIRASHKQHPEWLKRLEFVLGHIFGPPSDPYSFGAVTKNLTATVNKYTTCFLTDRFVTVANESAMEEAAVCLTEYQQYFTGIVIVNMTDNATEFESLTTYKIRHLSTLVDNTYSYADSPRRIFDRNMPFNDLKYLTYGFSFLQEAIDRAIISMRSNSSHSLGMYSQQEPYPCLSYDTFNVSVFLGLFVILSYIIPAALLVKNIVYEKELRLKEQMRIMGLGDMVHLWSWAIISLVLNLTSTFIIAIIVKYGHLLTADFSLVFVFLSLFVISSIALCILLSTFFSNANISTAATCLIYFLFFFPFQLSVKAKNKAFTQFTLIFPQTTLGYGMTMLALFSDVDQATWSYLSGIYLDAYAVGLTECMIAFALQTVVFIILAWYKSAVSPGIYGVSLPWHFCLTKNYWFPSSVGVSDYSSTFDSQPAGDTFDVEPTYLNMTVHITGMSKIYSNGTKALDQLNLRLYEDQITALLGHNGAGKTTTMSILCGLYSPTSGSAFIYGRDIRTEIQRVRDILGVCPQYNVLFSLLTVSEQLKLFAALKGTPDSQLKHEVTEILNAVSLVEKADALASTLSGGMKRRLCIGIALVGGSRFVILDEPTAGVDVTSRQEIWTLLQNNKKGRTILLSTHHMDEADILADRIAILSEGRLISLGTSIFLKNKFGDSFQIFACKKERTIDYRAIVARITTEASIPIRLSDETEEELVFSIPIATDSHKLEKFFTFFDSQKDLYLIGEYGISAPTLQEIFVRLSPQREYIVPRHKAGILGKLRRKLHASQVEADQQQLVRTPASANENVDAGSSRGVPPAVFEDELMPPLLFGWNLTRSHTKAILKSRCQYTIRSKKHILFEVILPICLLFSCELYAKIQFSGTTPSLVTSQPQLPLIEEMYGNDSYSYVSLWDRDPSSVSYQIMKSFEDSPNMGTRCVNNVPVFRRQPASGCDYEGGNGTFNWNANETDTPYNEDLNCQCSASHTWNCTAEDYPLDSLPSLVLNTTMQVWDLSYRNISQMRMATRWTSNETDDIFPILGGLSLGHTSLRARSSADVQLGIQGWSALVAGLNESAFVLNVNITKSEAPQIYDPFLNNMTMTDFVARVLGSMETQQNVKAWFNNKFYTTLPVYTSFLSNALLRIEAESVDPSDLGIITINHPMNQTVRSSFDSEGSKKLIVFRIVLIMLVLCVIPAGFTVFLVEDRICDAFHLQLVSGLSRRTYWIAGYFFDMTIYIVSLIIILLIYVIFDVKEFAYSFEAVCCFFLVFLLYGFCAVLWAYVLQRRFEIPALSFVLISIGTFFVGIVASLTVMVIEQLMQKDPTLVTPHTICSMVFLIFPQYNLGMAIFRGSFVFQLIQIGENYLKELHRTDLLSSLPIPSLLEWNLMGKHCLCLVIHILVAALALFVLENESFGFLRKWEKVRTKRLLETSKGVSDDDVIAEKTKVDEIEDAEENPLIVKDLAKAYSRNSLAVRNVSFAVDRGECFGLLGLNGAGKTTTFAMLTQKIRPGTGAVHIHGRRLTSGDRSSFDQVGYCPQFDALNMKLTTNENIELFARIRGIPEAHIKPLVSRLLVSLHLSPYSATVTSALSGGNRRKLSVAIALISHPSLVLLDEPSAGMDPGSQQFLWKVIDQLRKSGKAVVITSHSMEECEALCTRIAIMDKGQIRCIGSKQHLKNKFGEGHSLTVKMKCQSDARLAAEFILAHLKGAKIESIHCSTLFLHVDREISTISGIYRVVNQLKKQFSVEDFSLSQSTLAEVFHALASRLVMRVLKKVVSATNREPYKNRNIIMLSVYHITNEF</sequence>
<comment type="caution">
    <text evidence="9">The sequence shown here is derived from an EMBL/GenBank/DDBJ whole genome shotgun (WGS) entry which is preliminary data.</text>
</comment>
<evidence type="ECO:0000313" key="9">
    <source>
        <dbReference type="EMBL" id="KAK6729078.1"/>
    </source>
</evidence>
<dbReference type="InterPro" id="IPR003593">
    <property type="entry name" value="AAA+_ATPase"/>
</dbReference>
<feature type="transmembrane region" description="Helical" evidence="7">
    <location>
        <begin position="1753"/>
        <end position="1779"/>
    </location>
</feature>
<evidence type="ECO:0000256" key="6">
    <source>
        <dbReference type="ARBA" id="ARBA00023136"/>
    </source>
</evidence>
<feature type="transmembrane region" description="Helical" evidence="7">
    <location>
        <begin position="828"/>
        <end position="851"/>
    </location>
</feature>
<feature type="transmembrane region" description="Helical" evidence="7">
    <location>
        <begin position="1791"/>
        <end position="1812"/>
    </location>
</feature>
<evidence type="ECO:0000256" key="7">
    <source>
        <dbReference type="SAM" id="Phobius"/>
    </source>
</evidence>
<accession>A0ABR1BVH1</accession>
<gene>
    <name evidence="9" type="primary">Necator_chrI.g2375</name>
    <name evidence="9" type="ORF">RB195_006248</name>
</gene>
<comment type="subcellular location">
    <subcellularLocation>
        <location evidence="1">Membrane</location>
        <topology evidence="1">Multi-pass membrane protein</topology>
    </subcellularLocation>
</comment>
<name>A0ABR1BVH1_NECAM</name>
<evidence type="ECO:0000313" key="10">
    <source>
        <dbReference type="Proteomes" id="UP001303046"/>
    </source>
</evidence>
<feature type="transmembrane region" description="Helical" evidence="7">
    <location>
        <begin position="804"/>
        <end position="822"/>
    </location>
</feature>
<feature type="transmembrane region" description="Helical" evidence="7">
    <location>
        <begin position="1721"/>
        <end position="1747"/>
    </location>
</feature>
<dbReference type="PROSITE" id="PS00211">
    <property type="entry name" value="ABC_TRANSPORTER_1"/>
    <property type="match status" value="2"/>
</dbReference>
<evidence type="ECO:0000256" key="3">
    <source>
        <dbReference type="ARBA" id="ARBA00022741"/>
    </source>
</evidence>
<feature type="domain" description="ABC transporter" evidence="8">
    <location>
        <begin position="1955"/>
        <end position="2186"/>
    </location>
</feature>
<feature type="transmembrane region" description="Helical" evidence="7">
    <location>
        <begin position="1885"/>
        <end position="1906"/>
    </location>
</feature>
<dbReference type="InterPro" id="IPR017871">
    <property type="entry name" value="ABC_transporter-like_CS"/>
</dbReference>
<keyword evidence="6 7" id="KW-0472">Membrane</keyword>
<evidence type="ECO:0000256" key="1">
    <source>
        <dbReference type="ARBA" id="ARBA00004141"/>
    </source>
</evidence>
<evidence type="ECO:0000259" key="8">
    <source>
        <dbReference type="PROSITE" id="PS50893"/>
    </source>
</evidence>
<keyword evidence="2 7" id="KW-0812">Transmembrane</keyword>
<dbReference type="SMART" id="SM00382">
    <property type="entry name" value="AAA"/>
    <property type="match status" value="2"/>
</dbReference>
<organism evidence="9 10">
    <name type="scientific">Necator americanus</name>
    <name type="common">Human hookworm</name>
    <dbReference type="NCBI Taxonomy" id="51031"/>
    <lineage>
        <taxon>Eukaryota</taxon>
        <taxon>Metazoa</taxon>
        <taxon>Ecdysozoa</taxon>
        <taxon>Nematoda</taxon>
        <taxon>Chromadorea</taxon>
        <taxon>Rhabditida</taxon>
        <taxon>Rhabditina</taxon>
        <taxon>Rhabditomorpha</taxon>
        <taxon>Strongyloidea</taxon>
        <taxon>Ancylostomatidae</taxon>
        <taxon>Bunostominae</taxon>
        <taxon>Necator</taxon>
    </lineage>
</organism>
<keyword evidence="5 7" id="KW-1133">Transmembrane helix</keyword>
<feature type="transmembrane region" description="Helical" evidence="7">
    <location>
        <begin position="871"/>
        <end position="894"/>
    </location>
</feature>